<evidence type="ECO:0000256" key="1">
    <source>
        <dbReference type="ARBA" id="ARBA00022679"/>
    </source>
</evidence>
<feature type="domain" description="N-acetyltransferase" evidence="3">
    <location>
        <begin position="1"/>
        <end position="170"/>
    </location>
</feature>
<dbReference type="RefSeq" id="WP_344656779.1">
    <property type="nucleotide sequence ID" value="NZ_BAAAQM010000009.1"/>
</dbReference>
<name>A0ABN2R562_9ACTN</name>
<protein>
    <recommendedName>
        <fullName evidence="3">N-acetyltransferase domain-containing protein</fullName>
    </recommendedName>
</protein>
<evidence type="ECO:0000313" key="4">
    <source>
        <dbReference type="EMBL" id="GAA1963836.1"/>
    </source>
</evidence>
<reference evidence="4 5" key="1">
    <citation type="journal article" date="2019" name="Int. J. Syst. Evol. Microbiol.">
        <title>The Global Catalogue of Microorganisms (GCM) 10K type strain sequencing project: providing services to taxonomists for standard genome sequencing and annotation.</title>
        <authorList>
            <consortium name="The Broad Institute Genomics Platform"/>
            <consortium name="The Broad Institute Genome Sequencing Center for Infectious Disease"/>
            <person name="Wu L."/>
            <person name="Ma J."/>
        </authorList>
    </citation>
    <scope>NUCLEOTIDE SEQUENCE [LARGE SCALE GENOMIC DNA]</scope>
    <source>
        <strain evidence="4 5">JCM 16013</strain>
    </source>
</reference>
<dbReference type="PROSITE" id="PS51186">
    <property type="entry name" value="GNAT"/>
    <property type="match status" value="1"/>
</dbReference>
<keyword evidence="2" id="KW-0012">Acyltransferase</keyword>
<dbReference type="Proteomes" id="UP001499854">
    <property type="component" value="Unassembled WGS sequence"/>
</dbReference>
<dbReference type="Pfam" id="PF00583">
    <property type="entry name" value="Acetyltransf_1"/>
    <property type="match status" value="1"/>
</dbReference>
<keyword evidence="1" id="KW-0808">Transferase</keyword>
<evidence type="ECO:0000256" key="2">
    <source>
        <dbReference type="ARBA" id="ARBA00023315"/>
    </source>
</evidence>
<dbReference type="PANTHER" id="PTHR43420">
    <property type="entry name" value="ACETYLTRANSFERASE"/>
    <property type="match status" value="1"/>
</dbReference>
<sequence>MTIKPIRSVRLDPMTADEYPAWEAHAASGYAQSQVQAGHWAAETALEQAWQDTRRLLPLGLATPDQHVWVARDAESGAAVGTLWIAIRRQGGRTEAYIYDVEVDPEHQGGGYGRAIMEAGAAAARGLGAEVVALNVFGFNDRAYNLYKSLGYVVANRHMRLELQPQRPDRASTTVAAAVPAVEVRSTVGPIL</sequence>
<comment type="caution">
    <text evidence="4">The sequence shown here is derived from an EMBL/GenBank/DDBJ whole genome shotgun (WGS) entry which is preliminary data.</text>
</comment>
<accession>A0ABN2R562</accession>
<dbReference type="InterPro" id="IPR050680">
    <property type="entry name" value="YpeA/RimI_acetyltransf"/>
</dbReference>
<evidence type="ECO:0000313" key="5">
    <source>
        <dbReference type="Proteomes" id="UP001499854"/>
    </source>
</evidence>
<dbReference type="CDD" id="cd04301">
    <property type="entry name" value="NAT_SF"/>
    <property type="match status" value="1"/>
</dbReference>
<dbReference type="InterPro" id="IPR000182">
    <property type="entry name" value="GNAT_dom"/>
</dbReference>
<proteinExistence type="predicted"/>
<dbReference type="SUPFAM" id="SSF55729">
    <property type="entry name" value="Acyl-CoA N-acyltransferases (Nat)"/>
    <property type="match status" value="1"/>
</dbReference>
<organism evidence="4 5">
    <name type="scientific">Catenulispora subtropica</name>
    <dbReference type="NCBI Taxonomy" id="450798"/>
    <lineage>
        <taxon>Bacteria</taxon>
        <taxon>Bacillati</taxon>
        <taxon>Actinomycetota</taxon>
        <taxon>Actinomycetes</taxon>
        <taxon>Catenulisporales</taxon>
        <taxon>Catenulisporaceae</taxon>
        <taxon>Catenulispora</taxon>
    </lineage>
</organism>
<dbReference type="InterPro" id="IPR016181">
    <property type="entry name" value="Acyl_CoA_acyltransferase"/>
</dbReference>
<evidence type="ECO:0000259" key="3">
    <source>
        <dbReference type="PROSITE" id="PS51186"/>
    </source>
</evidence>
<dbReference type="EMBL" id="BAAAQM010000009">
    <property type="protein sequence ID" value="GAA1963836.1"/>
    <property type="molecule type" value="Genomic_DNA"/>
</dbReference>
<keyword evidence="5" id="KW-1185">Reference proteome</keyword>
<gene>
    <name evidence="4" type="ORF">GCM10009838_21240</name>
</gene>
<dbReference type="Gene3D" id="3.40.630.30">
    <property type="match status" value="1"/>
</dbReference>